<dbReference type="Proteomes" id="UP000054783">
    <property type="component" value="Unassembled WGS sequence"/>
</dbReference>
<gene>
    <name evidence="1" type="ORF">T12_13117</name>
</gene>
<feature type="non-terminal residue" evidence="1">
    <location>
        <position position="131"/>
    </location>
</feature>
<reference evidence="1 2" key="1">
    <citation type="submission" date="2015-01" db="EMBL/GenBank/DDBJ databases">
        <title>Evolution of Trichinella species and genotypes.</title>
        <authorList>
            <person name="Korhonen P.K."/>
            <person name="Edoardo P."/>
            <person name="Giuseppe L.R."/>
            <person name="Gasser R.B."/>
        </authorList>
    </citation>
    <scope>NUCLEOTIDE SEQUENCE [LARGE SCALE GENOMIC DNA]</scope>
    <source>
        <strain evidence="1">ISS2496</strain>
    </source>
</reference>
<organism evidence="1 2">
    <name type="scientific">Trichinella patagoniensis</name>
    <dbReference type="NCBI Taxonomy" id="990121"/>
    <lineage>
        <taxon>Eukaryota</taxon>
        <taxon>Metazoa</taxon>
        <taxon>Ecdysozoa</taxon>
        <taxon>Nematoda</taxon>
        <taxon>Enoplea</taxon>
        <taxon>Dorylaimia</taxon>
        <taxon>Trichinellida</taxon>
        <taxon>Trichinellidae</taxon>
        <taxon>Trichinella</taxon>
    </lineage>
</organism>
<sequence>MYNPRAIILSRSCADDNDTCLINNLSTAGGTLLYARNFTLAWGPTTSVSATANECPLGSLISDILKRLRFGLHSCFYGINNILINNTYYVQLDQLETFMFPGSKAFLSGNIIHRWDEHIVMPVSLVSLKKN</sequence>
<keyword evidence="2" id="KW-1185">Reference proteome</keyword>
<dbReference type="AlphaFoldDB" id="A0A0V0Z237"/>
<name>A0A0V0Z237_9BILA</name>
<comment type="caution">
    <text evidence="1">The sequence shown here is derived from an EMBL/GenBank/DDBJ whole genome shotgun (WGS) entry which is preliminary data.</text>
</comment>
<dbReference type="EMBL" id="JYDQ01000727">
    <property type="protein sequence ID" value="KRY06610.1"/>
    <property type="molecule type" value="Genomic_DNA"/>
</dbReference>
<protein>
    <submittedName>
        <fullName evidence="1">Uncharacterized protein</fullName>
    </submittedName>
</protein>
<proteinExistence type="predicted"/>
<evidence type="ECO:0000313" key="1">
    <source>
        <dbReference type="EMBL" id="KRY06610.1"/>
    </source>
</evidence>
<evidence type="ECO:0000313" key="2">
    <source>
        <dbReference type="Proteomes" id="UP000054783"/>
    </source>
</evidence>
<accession>A0A0V0Z237</accession>
<dbReference type="OrthoDB" id="10531817at2759"/>